<gene>
    <name evidence="4" type="ORF">ZOSMA_161G00610</name>
</gene>
<feature type="domain" description="ACT" evidence="3">
    <location>
        <begin position="350"/>
        <end position="427"/>
    </location>
</feature>
<accession>A0A0K9PUB7</accession>
<sequence length="455" mass="50475">MEEPRVCWPYFDPEYENLSQRINPPSVKIDNEISADYTVVKVDSMNKPGILLEVVQVLSDLDLTISKAYISSDGGWFMDVFHVTDQQGNKLLDRKSIDYIETALGPRSRKGGISGDNSWTGGKTVGIHSIDDNTAIELIGTDRPGLLSEICAVLTDQQCNVLAAEAWTHKTRVASVVYVNDKNSCGPLTDLDRLSAMEEQLKNVLGGGGHGGKNASTTFSVGSTHTDRRLHQLMFSDMDSETNGGEDMDGKDIFFKPVVTIDYCHEKGYYMVNIRCKDRPKLLYDIVCTLTDMHYIVFHASISSVAPDHALQEYYIRHKDGCTLETEEEKGKVIKCIEAAILRRVSEGLSLELCATDRVGFLTDITRILREHGMSVLRAGVSTVGGQATNVFYVRDSSGNPVDMKAVEALKKEIGQSVMLNVKKVPNSSVNSSQRMRWAKKTSFTFGSLFERFLA</sequence>
<dbReference type="Proteomes" id="UP000036987">
    <property type="component" value="Unassembled WGS sequence"/>
</dbReference>
<evidence type="ECO:0000259" key="3">
    <source>
        <dbReference type="PROSITE" id="PS51671"/>
    </source>
</evidence>
<name>A0A0K9PUB7_ZOSMR</name>
<dbReference type="InterPro" id="IPR045865">
    <property type="entry name" value="ACT-like_dom_sf"/>
</dbReference>
<comment type="caution">
    <text evidence="4">The sequence shown here is derived from an EMBL/GenBank/DDBJ whole genome shotgun (WGS) entry which is preliminary data.</text>
</comment>
<organism evidence="4 5">
    <name type="scientific">Zostera marina</name>
    <name type="common">Eelgrass</name>
    <dbReference type="NCBI Taxonomy" id="29655"/>
    <lineage>
        <taxon>Eukaryota</taxon>
        <taxon>Viridiplantae</taxon>
        <taxon>Streptophyta</taxon>
        <taxon>Embryophyta</taxon>
        <taxon>Tracheophyta</taxon>
        <taxon>Spermatophyta</taxon>
        <taxon>Magnoliopsida</taxon>
        <taxon>Liliopsida</taxon>
        <taxon>Zosteraceae</taxon>
        <taxon>Zostera</taxon>
    </lineage>
</organism>
<dbReference type="OMA" id="EYENFSQ"/>
<evidence type="ECO:0000256" key="1">
    <source>
        <dbReference type="ARBA" id="ARBA00022737"/>
    </source>
</evidence>
<dbReference type="CDD" id="cd04895">
    <property type="entry name" value="ACT_ACR_1"/>
    <property type="match status" value="1"/>
</dbReference>
<keyword evidence="1 2" id="KW-0677">Repeat</keyword>
<protein>
    <recommendedName>
        <fullName evidence="2">ACT domain-containing protein ACR</fullName>
    </recommendedName>
    <alternativeName>
        <fullName evidence="2">Protein ACT DOMAIN REPEATS</fullName>
    </alternativeName>
</protein>
<dbReference type="CDD" id="cd04897">
    <property type="entry name" value="ACT_ACR_3"/>
    <property type="match status" value="1"/>
</dbReference>
<dbReference type="EMBL" id="LFYR01000624">
    <property type="protein sequence ID" value="KMZ72608.1"/>
    <property type="molecule type" value="Genomic_DNA"/>
</dbReference>
<dbReference type="GO" id="GO:0016597">
    <property type="term" value="F:amino acid binding"/>
    <property type="evidence" value="ECO:0007669"/>
    <property type="project" value="UniProtKB-UniRule"/>
</dbReference>
<dbReference type="Pfam" id="PF24931">
    <property type="entry name" value="ACT_ACR9_3rd"/>
    <property type="match status" value="1"/>
</dbReference>
<dbReference type="PROSITE" id="PS51671">
    <property type="entry name" value="ACT"/>
    <property type="match status" value="4"/>
</dbReference>
<evidence type="ECO:0000313" key="5">
    <source>
        <dbReference type="Proteomes" id="UP000036987"/>
    </source>
</evidence>
<keyword evidence="4" id="KW-0808">Transferase</keyword>
<dbReference type="PANTHER" id="PTHR31096">
    <property type="entry name" value="ACT DOMAIN-CONTAINING PROTEIN ACR4-RELATED"/>
    <property type="match status" value="1"/>
</dbReference>
<feature type="domain" description="ACT" evidence="3">
    <location>
        <begin position="39"/>
        <end position="118"/>
    </location>
</feature>
<dbReference type="InterPro" id="IPR002912">
    <property type="entry name" value="ACT_dom"/>
</dbReference>
<keyword evidence="4" id="KW-0548">Nucleotidyltransferase</keyword>
<dbReference type="OrthoDB" id="2019938at2759"/>
<dbReference type="AlphaFoldDB" id="A0A0K9PUB7"/>
<comment type="function">
    <text evidence="2">Binds amino acids.</text>
</comment>
<dbReference type="PANTHER" id="PTHR31096:SF5">
    <property type="entry name" value="ACT DOMAIN-CONTAINING PROTEIN ACR3"/>
    <property type="match status" value="1"/>
</dbReference>
<feature type="domain" description="ACT" evidence="3">
    <location>
        <begin position="271"/>
        <end position="347"/>
    </location>
</feature>
<dbReference type="GO" id="GO:0016779">
    <property type="term" value="F:nucleotidyltransferase activity"/>
    <property type="evidence" value="ECO:0007669"/>
    <property type="project" value="UniProtKB-KW"/>
</dbReference>
<feature type="domain" description="ACT" evidence="3">
    <location>
        <begin position="135"/>
        <end position="223"/>
    </location>
</feature>
<dbReference type="SUPFAM" id="SSF55021">
    <property type="entry name" value="ACT-like"/>
    <property type="match status" value="3"/>
</dbReference>
<reference evidence="5" key="1">
    <citation type="journal article" date="2016" name="Nature">
        <title>The genome of the seagrass Zostera marina reveals angiosperm adaptation to the sea.</title>
        <authorList>
            <person name="Olsen J.L."/>
            <person name="Rouze P."/>
            <person name="Verhelst B."/>
            <person name="Lin Y.-C."/>
            <person name="Bayer T."/>
            <person name="Collen J."/>
            <person name="Dattolo E."/>
            <person name="De Paoli E."/>
            <person name="Dittami S."/>
            <person name="Maumus F."/>
            <person name="Michel G."/>
            <person name="Kersting A."/>
            <person name="Lauritano C."/>
            <person name="Lohaus R."/>
            <person name="Toepel M."/>
            <person name="Tonon T."/>
            <person name="Vanneste K."/>
            <person name="Amirebrahimi M."/>
            <person name="Brakel J."/>
            <person name="Bostroem C."/>
            <person name="Chovatia M."/>
            <person name="Grimwood J."/>
            <person name="Jenkins J.W."/>
            <person name="Jueterbock A."/>
            <person name="Mraz A."/>
            <person name="Stam W.T."/>
            <person name="Tice H."/>
            <person name="Bornberg-Bauer E."/>
            <person name="Green P.J."/>
            <person name="Pearson G.A."/>
            <person name="Procaccini G."/>
            <person name="Duarte C.M."/>
            <person name="Schmutz J."/>
            <person name="Reusch T.B.H."/>
            <person name="Van de Peer Y."/>
        </authorList>
    </citation>
    <scope>NUCLEOTIDE SEQUENCE [LARGE SCALE GENOMIC DNA]</scope>
    <source>
        <strain evidence="5">cv. Finnish</strain>
    </source>
</reference>
<evidence type="ECO:0000256" key="2">
    <source>
        <dbReference type="RuleBase" id="RU369043"/>
    </source>
</evidence>
<dbReference type="Pfam" id="PF01842">
    <property type="entry name" value="ACT"/>
    <property type="match status" value="3"/>
</dbReference>
<proteinExistence type="predicted"/>
<dbReference type="Gene3D" id="3.30.70.260">
    <property type="match status" value="2"/>
</dbReference>
<evidence type="ECO:0000313" key="4">
    <source>
        <dbReference type="EMBL" id="KMZ72608.1"/>
    </source>
</evidence>
<dbReference type="InterPro" id="IPR040217">
    <property type="entry name" value="ACR1-12"/>
</dbReference>
<keyword evidence="5" id="KW-1185">Reference proteome</keyword>